<protein>
    <submittedName>
        <fullName evidence="2">Uncharacterized protein</fullName>
    </submittedName>
</protein>
<feature type="region of interest" description="Disordered" evidence="1">
    <location>
        <begin position="234"/>
        <end position="258"/>
    </location>
</feature>
<feature type="compositionally biased region" description="Basic and acidic residues" evidence="1">
    <location>
        <begin position="117"/>
        <end position="130"/>
    </location>
</feature>
<sequence length="258" mass="28893">MLSVVWVKNSVFGLKQYARRKSERRLERENSVWQRTRTATRGLYKGEYDYGKKLAGKEERDTSMGWWVGERNDASGRMRAWRRCSMRAAKARGGSNARTPSGSERGPTQRSRGSPEGWERQTEKQPDNKEIGRIVAWVTGNGMKEMPAKNRIQDEKLEVVGQRLQEPEILATLVGAETNGGGLRSGPAGMRTADPGRVKVDTLGTNSEAVRRGSHALVGDNIVNSSGLCQLLERRKEGKKRRQRQDARLAEMTPVKGL</sequence>
<dbReference type="EMBL" id="JARJCW010000093">
    <property type="protein sequence ID" value="KAJ7195128.1"/>
    <property type="molecule type" value="Genomic_DNA"/>
</dbReference>
<evidence type="ECO:0000256" key="1">
    <source>
        <dbReference type="SAM" id="MobiDB-lite"/>
    </source>
</evidence>
<reference evidence="2" key="1">
    <citation type="submission" date="2023-03" db="EMBL/GenBank/DDBJ databases">
        <title>Massive genome expansion in bonnet fungi (Mycena s.s.) driven by repeated elements and novel gene families across ecological guilds.</title>
        <authorList>
            <consortium name="Lawrence Berkeley National Laboratory"/>
            <person name="Harder C.B."/>
            <person name="Miyauchi S."/>
            <person name="Viragh M."/>
            <person name="Kuo A."/>
            <person name="Thoen E."/>
            <person name="Andreopoulos B."/>
            <person name="Lu D."/>
            <person name="Skrede I."/>
            <person name="Drula E."/>
            <person name="Henrissat B."/>
            <person name="Morin E."/>
            <person name="Kohler A."/>
            <person name="Barry K."/>
            <person name="LaButti K."/>
            <person name="Morin E."/>
            <person name="Salamov A."/>
            <person name="Lipzen A."/>
            <person name="Mereny Z."/>
            <person name="Hegedus B."/>
            <person name="Baldrian P."/>
            <person name="Stursova M."/>
            <person name="Weitz H."/>
            <person name="Taylor A."/>
            <person name="Grigoriev I.V."/>
            <person name="Nagy L.G."/>
            <person name="Martin F."/>
            <person name="Kauserud H."/>
        </authorList>
    </citation>
    <scope>NUCLEOTIDE SEQUENCE</scope>
    <source>
        <strain evidence="2">9144</strain>
    </source>
</reference>
<dbReference type="AlphaFoldDB" id="A0AAD6Y7S1"/>
<gene>
    <name evidence="2" type="ORF">GGX14DRAFT_404263</name>
</gene>
<feature type="compositionally biased region" description="Polar residues" evidence="1">
    <location>
        <begin position="96"/>
        <end position="112"/>
    </location>
</feature>
<feature type="region of interest" description="Disordered" evidence="1">
    <location>
        <begin position="88"/>
        <end position="130"/>
    </location>
</feature>
<proteinExistence type="predicted"/>
<keyword evidence="3" id="KW-1185">Reference proteome</keyword>
<accession>A0AAD6Y7S1</accession>
<evidence type="ECO:0000313" key="3">
    <source>
        <dbReference type="Proteomes" id="UP001219525"/>
    </source>
</evidence>
<name>A0AAD6Y7S1_9AGAR</name>
<dbReference type="Proteomes" id="UP001219525">
    <property type="component" value="Unassembled WGS sequence"/>
</dbReference>
<organism evidence="2 3">
    <name type="scientific">Mycena pura</name>
    <dbReference type="NCBI Taxonomy" id="153505"/>
    <lineage>
        <taxon>Eukaryota</taxon>
        <taxon>Fungi</taxon>
        <taxon>Dikarya</taxon>
        <taxon>Basidiomycota</taxon>
        <taxon>Agaricomycotina</taxon>
        <taxon>Agaricomycetes</taxon>
        <taxon>Agaricomycetidae</taxon>
        <taxon>Agaricales</taxon>
        <taxon>Marasmiineae</taxon>
        <taxon>Mycenaceae</taxon>
        <taxon>Mycena</taxon>
    </lineage>
</organism>
<comment type="caution">
    <text evidence="2">The sequence shown here is derived from an EMBL/GenBank/DDBJ whole genome shotgun (WGS) entry which is preliminary data.</text>
</comment>
<evidence type="ECO:0000313" key="2">
    <source>
        <dbReference type="EMBL" id="KAJ7195128.1"/>
    </source>
</evidence>